<proteinExistence type="predicted"/>
<reference evidence="1" key="1">
    <citation type="journal article" date="2020" name="Nature">
        <title>Giant virus diversity and host interactions through global metagenomics.</title>
        <authorList>
            <person name="Schulz F."/>
            <person name="Roux S."/>
            <person name="Paez-Espino D."/>
            <person name="Jungbluth S."/>
            <person name="Walsh D.A."/>
            <person name="Denef V.J."/>
            <person name="McMahon K.D."/>
            <person name="Konstantinidis K.T."/>
            <person name="Eloe-Fadrosh E.A."/>
            <person name="Kyrpides N.C."/>
            <person name="Woyke T."/>
        </authorList>
    </citation>
    <scope>NUCLEOTIDE SEQUENCE</scope>
    <source>
        <strain evidence="1">GVMAG-M-3300023174-141</strain>
    </source>
</reference>
<evidence type="ECO:0000313" key="1">
    <source>
        <dbReference type="EMBL" id="QHT14720.1"/>
    </source>
</evidence>
<dbReference type="EMBL" id="MN739588">
    <property type="protein sequence ID" value="QHT14720.1"/>
    <property type="molecule type" value="Genomic_DNA"/>
</dbReference>
<protein>
    <submittedName>
        <fullName evidence="1">Uncharacterized protein</fullName>
    </submittedName>
</protein>
<name>A0A6C0DEJ2_9ZZZZ</name>
<accession>A0A6C0DEJ2</accession>
<sequence length="127" mass="14654">MANPEEEWFSIDLESKLNRKIDALQQVVQQQTTLIQSMSAEIKQMKQHVGSPCSHLSSQNDRTHQLLEELKVIKQRELNMMLREKIPVPFFSTKSSFPHQNAVSVPSLPSPLFLAQQNRTHIKHLNL</sequence>
<organism evidence="1">
    <name type="scientific">viral metagenome</name>
    <dbReference type="NCBI Taxonomy" id="1070528"/>
    <lineage>
        <taxon>unclassified sequences</taxon>
        <taxon>metagenomes</taxon>
        <taxon>organismal metagenomes</taxon>
    </lineage>
</organism>
<dbReference type="AlphaFoldDB" id="A0A6C0DEJ2"/>